<sequence>MRLAFELSDHDLMFNHYLPLLFEAIKSDGVQVECYAAGGAAVVKARRYAAKYYVDDCHLLDSVSITVLKNKFIERAKRKLRQLRFVPLGTRALLLFRRFYRQISNERLVSYNDFYWKNRKYFRRFDYILTAELKGGDCLRQFETKIVWMLHGVISSHYPYAKDWSCDVVISPKIGFREELLINTNMDPATQIYTALYVKKFALDRVCGKTDKRKKTVLYNPHWDDSEGLSSWFFMGLEILEYFYNSTQWNLIFAPHIALKDSLGVNVPAKYRACKNIVVDMDSDKLLSGYYIPSADLYLGDVSSQFYEVVLVNPVPAVFISPKKISKEPDQWGFGVVIKDIAELPCALDNARLMVTAEQLFYPLDPDMSGFLSFLESES</sequence>
<evidence type="ECO:0000313" key="1">
    <source>
        <dbReference type="EMBL" id="ROS01852.1"/>
    </source>
</evidence>
<keyword evidence="2" id="KW-1185">Reference proteome</keyword>
<proteinExistence type="predicted"/>
<protein>
    <recommendedName>
        <fullName evidence="3">CDP-glycerol glycerophosphotransferase (TagB/SpsB family)</fullName>
    </recommendedName>
</protein>
<organism evidence="1 2">
    <name type="scientific">Sinobacterium caligoides</name>
    <dbReference type="NCBI Taxonomy" id="933926"/>
    <lineage>
        <taxon>Bacteria</taxon>
        <taxon>Pseudomonadati</taxon>
        <taxon>Pseudomonadota</taxon>
        <taxon>Gammaproteobacteria</taxon>
        <taxon>Cellvibrionales</taxon>
        <taxon>Spongiibacteraceae</taxon>
        <taxon>Sinobacterium</taxon>
    </lineage>
</organism>
<dbReference type="Proteomes" id="UP000275394">
    <property type="component" value="Unassembled WGS sequence"/>
</dbReference>
<gene>
    <name evidence="1" type="ORF">EDC56_2301</name>
</gene>
<evidence type="ECO:0008006" key="3">
    <source>
        <dbReference type="Google" id="ProtNLM"/>
    </source>
</evidence>
<dbReference type="EMBL" id="RKHR01000004">
    <property type="protein sequence ID" value="ROS01852.1"/>
    <property type="molecule type" value="Genomic_DNA"/>
</dbReference>
<comment type="caution">
    <text evidence="1">The sequence shown here is derived from an EMBL/GenBank/DDBJ whole genome shotgun (WGS) entry which is preliminary data.</text>
</comment>
<reference evidence="1 2" key="1">
    <citation type="submission" date="2018-11" db="EMBL/GenBank/DDBJ databases">
        <title>Genomic Encyclopedia of Type Strains, Phase IV (KMG-IV): sequencing the most valuable type-strain genomes for metagenomic binning, comparative biology and taxonomic classification.</title>
        <authorList>
            <person name="Goeker M."/>
        </authorList>
    </citation>
    <scope>NUCLEOTIDE SEQUENCE [LARGE SCALE GENOMIC DNA]</scope>
    <source>
        <strain evidence="1 2">DSM 100316</strain>
    </source>
</reference>
<dbReference type="AlphaFoldDB" id="A0A3N2DQ94"/>
<accession>A0A3N2DQ94</accession>
<dbReference type="RefSeq" id="WP_211333656.1">
    <property type="nucleotide sequence ID" value="NZ_RKHR01000004.1"/>
</dbReference>
<name>A0A3N2DQ94_9GAMM</name>
<evidence type="ECO:0000313" key="2">
    <source>
        <dbReference type="Proteomes" id="UP000275394"/>
    </source>
</evidence>
<dbReference type="Gene3D" id="3.40.50.12580">
    <property type="match status" value="1"/>
</dbReference>
<dbReference type="InterPro" id="IPR043148">
    <property type="entry name" value="TagF_C"/>
</dbReference>